<dbReference type="Proteomes" id="UP000193922">
    <property type="component" value="Unassembled WGS sequence"/>
</dbReference>
<evidence type="ECO:0000256" key="5">
    <source>
        <dbReference type="ARBA" id="ARBA00022833"/>
    </source>
</evidence>
<feature type="domain" description="RanBP2-type" evidence="9">
    <location>
        <begin position="1390"/>
        <end position="1420"/>
    </location>
</feature>
<evidence type="ECO:0000256" key="6">
    <source>
        <dbReference type="ARBA" id="ARBA00023242"/>
    </source>
</evidence>
<dbReference type="GeneID" id="63806281"/>
<dbReference type="RefSeq" id="XP_040748134.1">
    <property type="nucleotide sequence ID" value="XM_040889633.1"/>
</dbReference>
<reference evidence="10 11" key="1">
    <citation type="submission" date="2016-07" db="EMBL/GenBank/DDBJ databases">
        <title>Pervasive Adenine N6-methylation of Active Genes in Fungi.</title>
        <authorList>
            <consortium name="DOE Joint Genome Institute"/>
            <person name="Mondo S.J."/>
            <person name="Dannebaum R.O."/>
            <person name="Kuo R.C."/>
            <person name="Labutti K."/>
            <person name="Haridas S."/>
            <person name="Kuo A."/>
            <person name="Salamov A."/>
            <person name="Ahrendt S.R."/>
            <person name="Lipzen A."/>
            <person name="Sullivan W."/>
            <person name="Andreopoulos W.B."/>
            <person name="Clum A."/>
            <person name="Lindquist E."/>
            <person name="Daum C."/>
            <person name="Ramamoorthy G.K."/>
            <person name="Gryganskyi A."/>
            <person name="Culley D."/>
            <person name="Magnuson J.K."/>
            <person name="James T.Y."/>
            <person name="O'Malley M.A."/>
            <person name="Stajich J.E."/>
            <person name="Spatafora J.W."/>
            <person name="Visel A."/>
            <person name="Grigoriev I.V."/>
        </authorList>
    </citation>
    <scope>NUCLEOTIDE SEQUENCE [LARGE SCALE GENOMIC DNA]</scope>
    <source>
        <strain evidence="10 11">ATCC 12442</strain>
    </source>
</reference>
<keyword evidence="6" id="KW-0539">Nucleus</keyword>
<feature type="compositionally biased region" description="Basic and acidic residues" evidence="8">
    <location>
        <begin position="1594"/>
        <end position="1613"/>
    </location>
</feature>
<evidence type="ECO:0000256" key="3">
    <source>
        <dbReference type="ARBA" id="ARBA00022723"/>
    </source>
</evidence>
<protein>
    <recommendedName>
        <fullName evidence="9">RanBP2-type domain-containing protein</fullName>
    </recommendedName>
</protein>
<evidence type="ECO:0000256" key="2">
    <source>
        <dbReference type="ARBA" id="ARBA00022448"/>
    </source>
</evidence>
<keyword evidence="4 7" id="KW-0863">Zinc-finger</keyword>
<dbReference type="Pfam" id="PF16755">
    <property type="entry name" value="Beta-prop_NUP159_NUP214"/>
    <property type="match status" value="1"/>
</dbReference>
<dbReference type="STRING" id="61395.A0A1Y1WN18"/>
<dbReference type="PROSITE" id="PS01358">
    <property type="entry name" value="ZF_RANBP2_1"/>
    <property type="match status" value="1"/>
</dbReference>
<keyword evidence="5" id="KW-0862">Zinc</keyword>
<organism evidence="10 11">
    <name type="scientific">Linderina pennispora</name>
    <dbReference type="NCBI Taxonomy" id="61395"/>
    <lineage>
        <taxon>Eukaryota</taxon>
        <taxon>Fungi</taxon>
        <taxon>Fungi incertae sedis</taxon>
        <taxon>Zoopagomycota</taxon>
        <taxon>Kickxellomycotina</taxon>
        <taxon>Kickxellomycetes</taxon>
        <taxon>Kickxellales</taxon>
        <taxon>Kickxellaceae</taxon>
        <taxon>Linderina</taxon>
    </lineage>
</organism>
<evidence type="ECO:0000256" key="8">
    <source>
        <dbReference type="SAM" id="MobiDB-lite"/>
    </source>
</evidence>
<dbReference type="SMART" id="SM00547">
    <property type="entry name" value="ZnF_RBZ"/>
    <property type="match status" value="2"/>
</dbReference>
<evidence type="ECO:0000256" key="7">
    <source>
        <dbReference type="PROSITE-ProRule" id="PRU00322"/>
    </source>
</evidence>
<dbReference type="Gene3D" id="4.10.1060.10">
    <property type="entry name" value="Zinc finger, RanBP2-type"/>
    <property type="match status" value="1"/>
</dbReference>
<feature type="region of interest" description="Disordered" evidence="8">
    <location>
        <begin position="1589"/>
        <end position="1744"/>
    </location>
</feature>
<dbReference type="InterPro" id="IPR001876">
    <property type="entry name" value="Znf_RanBP2"/>
</dbReference>
<evidence type="ECO:0000313" key="11">
    <source>
        <dbReference type="Proteomes" id="UP000193922"/>
    </source>
</evidence>
<feature type="region of interest" description="Disordered" evidence="8">
    <location>
        <begin position="2347"/>
        <end position="2413"/>
    </location>
</feature>
<feature type="region of interest" description="Disordered" evidence="8">
    <location>
        <begin position="2181"/>
        <end position="2219"/>
    </location>
</feature>
<feature type="compositionally biased region" description="Acidic residues" evidence="8">
    <location>
        <begin position="1272"/>
        <end position="1289"/>
    </location>
</feature>
<feature type="compositionally biased region" description="Basic and acidic residues" evidence="8">
    <location>
        <begin position="1959"/>
        <end position="1971"/>
    </location>
</feature>
<feature type="compositionally biased region" description="Acidic residues" evidence="8">
    <location>
        <begin position="2398"/>
        <end position="2413"/>
    </location>
</feature>
<evidence type="ECO:0000256" key="1">
    <source>
        <dbReference type="ARBA" id="ARBA00004123"/>
    </source>
</evidence>
<dbReference type="InterPro" id="IPR039462">
    <property type="entry name" value="Nup159/Nup146_N"/>
</dbReference>
<feature type="compositionally biased region" description="Basic and acidic residues" evidence="8">
    <location>
        <begin position="1642"/>
        <end position="1661"/>
    </location>
</feature>
<dbReference type="SUPFAM" id="SSF117289">
    <property type="entry name" value="Nucleoporin domain"/>
    <property type="match status" value="1"/>
</dbReference>
<feature type="region of interest" description="Disordered" evidence="8">
    <location>
        <begin position="1935"/>
        <end position="1984"/>
    </location>
</feature>
<feature type="region of interest" description="Disordered" evidence="8">
    <location>
        <begin position="1262"/>
        <end position="1389"/>
    </location>
</feature>
<feature type="compositionally biased region" description="Acidic residues" evidence="8">
    <location>
        <begin position="1699"/>
        <end position="1712"/>
    </location>
</feature>
<accession>A0A1Y1WN18</accession>
<feature type="compositionally biased region" description="Polar residues" evidence="8">
    <location>
        <begin position="2366"/>
        <end position="2379"/>
    </location>
</feature>
<feature type="region of interest" description="Disordered" evidence="8">
    <location>
        <begin position="1402"/>
        <end position="1432"/>
    </location>
</feature>
<dbReference type="Gene3D" id="2.130.10.10">
    <property type="entry name" value="YVTN repeat-like/Quinoprotein amine dehydrogenase"/>
    <property type="match status" value="1"/>
</dbReference>
<feature type="region of interest" description="Disordered" evidence="8">
    <location>
        <begin position="2272"/>
        <end position="2292"/>
    </location>
</feature>
<feature type="compositionally biased region" description="Basic and acidic residues" evidence="8">
    <location>
        <begin position="1673"/>
        <end position="1683"/>
    </location>
</feature>
<feature type="compositionally biased region" description="Polar residues" evidence="8">
    <location>
        <begin position="2272"/>
        <end position="2286"/>
    </location>
</feature>
<keyword evidence="3" id="KW-0479">Metal-binding</keyword>
<feature type="region of interest" description="Disordered" evidence="8">
    <location>
        <begin position="782"/>
        <end position="836"/>
    </location>
</feature>
<feature type="compositionally biased region" description="Acidic residues" evidence="8">
    <location>
        <begin position="2182"/>
        <end position="2196"/>
    </location>
</feature>
<dbReference type="OrthoDB" id="248320at2759"/>
<keyword evidence="11" id="KW-1185">Reference proteome</keyword>
<evidence type="ECO:0000313" key="10">
    <source>
        <dbReference type="EMBL" id="ORX74923.1"/>
    </source>
</evidence>
<proteinExistence type="predicted"/>
<evidence type="ECO:0000256" key="4">
    <source>
        <dbReference type="ARBA" id="ARBA00022771"/>
    </source>
</evidence>
<evidence type="ECO:0000259" key="9">
    <source>
        <dbReference type="PROSITE" id="PS50199"/>
    </source>
</evidence>
<feature type="compositionally biased region" description="Basic and acidic residues" evidence="8">
    <location>
        <begin position="782"/>
        <end position="831"/>
    </location>
</feature>
<dbReference type="EMBL" id="MCFD01000001">
    <property type="protein sequence ID" value="ORX74923.1"/>
    <property type="molecule type" value="Genomic_DNA"/>
</dbReference>
<keyword evidence="2" id="KW-0813">Transport</keyword>
<comment type="caution">
    <text evidence="10">The sequence shown here is derived from an EMBL/GenBank/DDBJ whole genome shotgun (WGS) entry which is preliminary data.</text>
</comment>
<dbReference type="PROSITE" id="PS50199">
    <property type="entry name" value="ZF_RANBP2_2"/>
    <property type="match status" value="2"/>
</dbReference>
<comment type="subcellular location">
    <subcellularLocation>
        <location evidence="1">Nucleus</location>
    </subcellularLocation>
</comment>
<sequence>MQGSDGLLGANYVLTTIGENETKASRIQLHQVKADTCVRVTSEPFSSARRSTPAYSRLLALSNKYGYIAVGAPSGISVFTTADAEAALVSGDAPGDGEPVVLAKRSEISVGKVTHVALSADELSVIVALATGSVLVFAVGDLLVSPDAKPSMTIDVDDEIRDLRPNPLEMPTLVAVLTLSGAVLMADIAQGTTTRITSNADSRVTAICWSRKGKQIVCGDTDGVLTQRAPNDGAAKRTIQPPATENHPSSFAVLAVDWIETYTFMAIYGEFPPGGFVSGNGGGGNGSADDEDEFEQVQTAAYIITQAKKQAPMHWKYIEDPCTAMDFPMRYPGFHFASIYDWGASVPHMQFLTSTGSTDVKTIAHCLPGVLEGGDAGSDGPDWCDLDTDPFRGQFPLAVVNTEENDTTSLGMAIDFTSTRDLPPLNPEDSTAPMPPQPILWILTTDGCLLGYYVYNTVEIERGQQCTGMVKQVQPLPGAAVLPATSAKTQAPAAEKEEESSLISGFVKSKAFGGTFSSILAPKPSSGLGRTPGFGTPKEFKPSFGPAGASAFGMTTKVAPNSNAPTTFGISGQRTFGQVGASAGAAGATSFAALAEKNSGSSGSIFDQPASGPSLFDQPPSKFGSSMAKKQSFWGEPVVVAPAKKPEPASTTSSKAGANIPASVAFGSATGAGVVKGSVFAQSRKVGESKPADTAVAETKPVTSMPMFSTANLLKPSLFKSPKQGKGDVASPFAIKKSPEAIEKHVSFAPIPSKKTDAPKPPTAEEIAEAKKLAEAEQKRIDKERRAKQAEVERLAAEEQKRAEKEQRAKEREEHRLIQEQKRHEADERRAERRRRGELRQDLRRMSSQLVRNQFVLTLNKFDSELKQFKKSVRRSRQTIKGVHAATLPPIEIDESVTKLASATVRLESLSIGDTGAWNSFADVLAGALLQSRKDLESSYKGIRDEQADLSRIDTRGSEIKRILESANSMRAAPNATVDGGMNPLQREIHRRLQKNLTAIKDSSERARELVEAVEANRQCSDGLLGSSLLGPSPESIDRKMKSIDKSLATNKDALDRIAKELNEMKVSELSAEEAQRSSRMARETLDRVIATPAQADTGAPLRAATDGQPWSPHALPFAAADEGESADPLRTPIRSPTQNPHYPHTRVRTLTRRSVKPTRRQSLVPDSEIADLELMATGDVGNKVSKPSAATAFIQARRRRALVSEALTGNARSAAVVLIAKTPKSARYLAMDGEESIVPEPLLMPNMERYVEAFGRLNPDGGETVGAGLESDYEETSDSEQAVEEAEADGAQWPQVEPVSDYEDDEEERPSTEWETETEGESETETEEESDGEQSAESESGEEQEGRQKKTAESDGGKEPVDGGSAKDTAAPAVASKTVAFSSPVPNLPAGTVWQCEKCSMSNTGPWSKCSRCNAPKPSATSEAKSEEPKLAVKADAADATERAFTPLSASGFKVAAVEDGKWKCSTCDLLSPNSASKCTVCEAPKPGAVTDEATKAGTPAMPSFGSFKPTGGLQFGTSNTSVFQATLSDTGGFKRSFPGFVPPGAEKPAAGQDVTSLAGMTTGTGVGVPGSSGAGISTPLFRGFVPPGAEKAAADKSSKDTAARHESKTADADAGVPGSSGVGISKPLFRGFVPPSAEKPTIEEDSKRAGAPDEGKTADADADVLEVGGEVDQKKESHDSESGSDDFAHVSQQTESQAEDIADEPAESDGEESKQDSASRPAPTKDVQMSLALAESAPLDTDYDRISQGKVAQAGLDRVEVPSAAITVESARVEDIAKSALAVGSDAQNEHSDVPATLPIVEKAKVEDIVELALPAGKGKPALEISESAKVQLNADYDKISTPNESLTTEQQKAAEGSCLDQVVPEEARAVDAIAGALVEDVVESALRSAADVGSEDDAAAVFEQAVAEVAGQPGANDTICTGVDVTIKSDDAANGAQKPSADVATSEDATQLADVAEPKTESEAKEDTEGTDSTASDNESDDFIHVSQQAESQVEEIADRMAPDAGGAIQAVAAITGSSAADASGESSAEQTNELSELERVDVDQLVRGVSVEDIVAAAVPALICSSSVLEAPEHARQQAGSAAVEGIVESGSTNVVDAASVENDAAEQPMSHIATEADVDESQPSDDFEFLSHPDSFDGTGRISQADLRAESAPAALFGMDAISSSLDDAAANIVSDADTEEVEESDDDDDVPNIAAETPPPGMSPSPAPGASSLFKQSSLFREPSAFGQKPSAPAPSTSSGVFKKGAFGNLGSFGGNPKYVVASTDASTSGLPNAFSSTAGRTRMPEFGSKLGKPAFGVASMTQVKRIVSPTAGAAMGTFGSKSSGFGAASDASINPFDKYKEASSDQALGGPNPAAVSPNVASPRTTSKNTQKPGKPGNGMDDPVRRMIEGSDYEDNSEAELGDESD</sequence>
<feature type="region of interest" description="Disordered" evidence="8">
    <location>
        <begin position="746"/>
        <end position="766"/>
    </location>
</feature>
<feature type="domain" description="RanBP2-type" evidence="9">
    <location>
        <begin position="1460"/>
        <end position="1489"/>
    </location>
</feature>
<gene>
    <name evidence="10" type="ORF">DL89DRAFT_281234</name>
</gene>
<feature type="compositionally biased region" description="Acidic residues" evidence="8">
    <location>
        <begin position="1301"/>
        <end position="1344"/>
    </location>
</feature>
<dbReference type="GO" id="GO:0008270">
    <property type="term" value="F:zinc ion binding"/>
    <property type="evidence" value="ECO:0007669"/>
    <property type="project" value="UniProtKB-KW"/>
</dbReference>
<feature type="compositionally biased region" description="Basic and acidic residues" evidence="8">
    <location>
        <begin position="1345"/>
        <end position="1362"/>
    </location>
</feature>
<feature type="compositionally biased region" description="Pro residues" evidence="8">
    <location>
        <begin position="2203"/>
        <end position="2213"/>
    </location>
</feature>
<name>A0A1Y1WN18_9FUNG</name>
<feature type="region of interest" description="Disordered" evidence="8">
    <location>
        <begin position="1126"/>
        <end position="1145"/>
    </location>
</feature>
<dbReference type="GO" id="GO:0005634">
    <property type="term" value="C:nucleus"/>
    <property type="evidence" value="ECO:0007669"/>
    <property type="project" value="UniProtKB-SubCell"/>
</dbReference>
<dbReference type="CDD" id="cd22265">
    <property type="entry name" value="UDM1_RNF168"/>
    <property type="match status" value="1"/>
</dbReference>
<dbReference type="InterPro" id="IPR015943">
    <property type="entry name" value="WD40/YVTN_repeat-like_dom_sf"/>
</dbReference>